<proteinExistence type="predicted"/>
<accession>A0A6M3LHP3</accession>
<dbReference type="EMBL" id="MT143262">
    <property type="protein sequence ID" value="QJA94807.1"/>
    <property type="molecule type" value="Genomic_DNA"/>
</dbReference>
<gene>
    <name evidence="1" type="ORF">MM415B03735_0008</name>
</gene>
<reference evidence="1" key="1">
    <citation type="submission" date="2020-03" db="EMBL/GenBank/DDBJ databases">
        <title>The deep terrestrial virosphere.</title>
        <authorList>
            <person name="Holmfeldt K."/>
            <person name="Nilsson E."/>
            <person name="Simone D."/>
            <person name="Lopez-Fernandez M."/>
            <person name="Wu X."/>
            <person name="de Brujin I."/>
            <person name="Lundin D."/>
            <person name="Andersson A."/>
            <person name="Bertilsson S."/>
            <person name="Dopson M."/>
        </authorList>
    </citation>
    <scope>NUCLEOTIDE SEQUENCE</scope>
    <source>
        <strain evidence="1">MM415B03735</strain>
    </source>
</reference>
<protein>
    <submittedName>
        <fullName evidence="1">Uncharacterized protein</fullName>
    </submittedName>
</protein>
<evidence type="ECO:0000313" key="1">
    <source>
        <dbReference type="EMBL" id="QJA94807.1"/>
    </source>
</evidence>
<sequence>MSTTTIHNRPTRHKNSLTDAQFNRIARRILDRENLRYALERPEEYPVEKIQQALARLEAPAGVDLATDRQPTITITEHLAAADMDEAAYVREQQRMQRERILRRALRSTPKGDPKAREY</sequence>
<dbReference type="AlphaFoldDB" id="A0A6M3LHP3"/>
<name>A0A6M3LHP3_9ZZZZ</name>
<organism evidence="1">
    <name type="scientific">viral metagenome</name>
    <dbReference type="NCBI Taxonomy" id="1070528"/>
    <lineage>
        <taxon>unclassified sequences</taxon>
        <taxon>metagenomes</taxon>
        <taxon>organismal metagenomes</taxon>
    </lineage>
</organism>